<dbReference type="CDD" id="cd06223">
    <property type="entry name" value="PRTases_typeI"/>
    <property type="match status" value="1"/>
</dbReference>
<name>A0A7X3LY74_9HYPH</name>
<keyword evidence="12" id="KW-1185">Reference proteome</keyword>
<dbReference type="InterPro" id="IPR029099">
    <property type="entry name" value="Pribosyltran_N"/>
</dbReference>
<dbReference type="SUPFAM" id="SSF53271">
    <property type="entry name" value="PRTase-like"/>
    <property type="match status" value="2"/>
</dbReference>
<evidence type="ECO:0000256" key="6">
    <source>
        <dbReference type="ARBA" id="ARBA00022840"/>
    </source>
</evidence>
<comment type="catalytic activity">
    <reaction evidence="7">
        <text>D-ribose 5-phosphate + ATP = 5-phospho-alpha-D-ribose 1-diphosphate + AMP + H(+)</text>
        <dbReference type="Rhea" id="RHEA:15609"/>
        <dbReference type="ChEBI" id="CHEBI:15378"/>
        <dbReference type="ChEBI" id="CHEBI:30616"/>
        <dbReference type="ChEBI" id="CHEBI:58017"/>
        <dbReference type="ChEBI" id="CHEBI:78346"/>
        <dbReference type="ChEBI" id="CHEBI:456215"/>
        <dbReference type="EC" id="2.7.6.1"/>
    </reaction>
</comment>
<evidence type="ECO:0000256" key="5">
    <source>
        <dbReference type="ARBA" id="ARBA00022777"/>
    </source>
</evidence>
<dbReference type="InterPro" id="IPR029057">
    <property type="entry name" value="PRTase-like"/>
</dbReference>
<protein>
    <recommendedName>
        <fullName evidence="1">ribose-phosphate diphosphokinase</fullName>
        <ecNumber evidence="1">2.7.6.1</ecNumber>
    </recommendedName>
</protein>
<dbReference type="RefSeq" id="WP_160777530.1">
    <property type="nucleotide sequence ID" value="NZ_WUMV01000010.1"/>
</dbReference>
<keyword evidence="5 11" id="KW-0418">Kinase</keyword>
<dbReference type="Pfam" id="PF13793">
    <property type="entry name" value="Pribosyltran_N"/>
    <property type="match status" value="1"/>
</dbReference>
<evidence type="ECO:0000256" key="8">
    <source>
        <dbReference type="RuleBase" id="RU004324"/>
    </source>
</evidence>
<comment type="caution">
    <text evidence="11">The sequence shown here is derived from an EMBL/GenBank/DDBJ whole genome shotgun (WGS) entry which is preliminary data.</text>
</comment>
<comment type="similarity">
    <text evidence="8">Belongs to the ribose-phosphate pyrophosphokinase family.</text>
</comment>
<keyword evidence="6" id="KW-0067">ATP-binding</keyword>
<dbReference type="NCBIfam" id="TIGR01251">
    <property type="entry name" value="ribP_PPkin"/>
    <property type="match status" value="1"/>
</dbReference>
<dbReference type="GO" id="GO:0005524">
    <property type="term" value="F:ATP binding"/>
    <property type="evidence" value="ECO:0007669"/>
    <property type="project" value="UniProtKB-KW"/>
</dbReference>
<dbReference type="EC" id="2.7.6.1" evidence="1"/>
<proteinExistence type="inferred from homology"/>
<dbReference type="AlphaFoldDB" id="A0A7X3LY74"/>
<dbReference type="InterPro" id="IPR000836">
    <property type="entry name" value="PRTase_dom"/>
</dbReference>
<dbReference type="GO" id="GO:0000287">
    <property type="term" value="F:magnesium ion binding"/>
    <property type="evidence" value="ECO:0007669"/>
    <property type="project" value="InterPro"/>
</dbReference>
<dbReference type="EMBL" id="WUMV01000010">
    <property type="protein sequence ID" value="MXN67280.1"/>
    <property type="molecule type" value="Genomic_DNA"/>
</dbReference>
<evidence type="ECO:0000256" key="1">
    <source>
        <dbReference type="ARBA" id="ARBA00013247"/>
    </source>
</evidence>
<evidence type="ECO:0000313" key="12">
    <source>
        <dbReference type="Proteomes" id="UP000433101"/>
    </source>
</evidence>
<keyword evidence="2 11" id="KW-0808">Transferase</keyword>
<keyword evidence="4" id="KW-0547">Nucleotide-binding</keyword>
<gene>
    <name evidence="11" type="primary">prs</name>
    <name evidence="11" type="ORF">GR183_20420</name>
</gene>
<dbReference type="PANTHER" id="PTHR10210:SF32">
    <property type="entry name" value="RIBOSE-PHOSPHATE PYROPHOSPHOKINASE 2"/>
    <property type="match status" value="1"/>
</dbReference>
<dbReference type="GO" id="GO:0002189">
    <property type="term" value="C:ribose phosphate diphosphokinase complex"/>
    <property type="evidence" value="ECO:0007669"/>
    <property type="project" value="TreeGrafter"/>
</dbReference>
<evidence type="ECO:0000313" key="11">
    <source>
        <dbReference type="EMBL" id="MXN67280.1"/>
    </source>
</evidence>
<organism evidence="11 12">
    <name type="scientific">Stappia sediminis</name>
    <dbReference type="NCBI Taxonomy" id="2692190"/>
    <lineage>
        <taxon>Bacteria</taxon>
        <taxon>Pseudomonadati</taxon>
        <taxon>Pseudomonadota</taxon>
        <taxon>Alphaproteobacteria</taxon>
        <taxon>Hyphomicrobiales</taxon>
        <taxon>Stappiaceae</taxon>
        <taxon>Stappia</taxon>
    </lineage>
</organism>
<evidence type="ECO:0000256" key="7">
    <source>
        <dbReference type="ARBA" id="ARBA00049535"/>
    </source>
</evidence>
<dbReference type="Pfam" id="PF00156">
    <property type="entry name" value="Pribosyltran"/>
    <property type="match status" value="1"/>
</dbReference>
<dbReference type="GO" id="GO:0004749">
    <property type="term" value="F:ribose phosphate diphosphokinase activity"/>
    <property type="evidence" value="ECO:0007669"/>
    <property type="project" value="UniProtKB-EC"/>
</dbReference>
<dbReference type="PANTHER" id="PTHR10210">
    <property type="entry name" value="RIBOSE-PHOSPHATE DIPHOSPHOKINASE FAMILY MEMBER"/>
    <property type="match status" value="1"/>
</dbReference>
<dbReference type="SMART" id="SM01400">
    <property type="entry name" value="Pribosyltran_N"/>
    <property type="match status" value="1"/>
</dbReference>
<reference evidence="11 12" key="1">
    <citation type="submission" date="2019-12" db="EMBL/GenBank/DDBJ databases">
        <authorList>
            <person name="Li M."/>
        </authorList>
    </citation>
    <scope>NUCLEOTIDE SEQUENCE [LARGE SCALE GENOMIC DNA]</scope>
    <source>
        <strain evidence="11 12">GBMRC 2046</strain>
    </source>
</reference>
<dbReference type="GO" id="GO:0006015">
    <property type="term" value="P:5-phosphoribose 1-diphosphate biosynthetic process"/>
    <property type="evidence" value="ECO:0007669"/>
    <property type="project" value="TreeGrafter"/>
</dbReference>
<evidence type="ECO:0000256" key="4">
    <source>
        <dbReference type="ARBA" id="ARBA00022741"/>
    </source>
</evidence>
<accession>A0A7X3LY74</accession>
<dbReference type="GO" id="GO:0005737">
    <property type="term" value="C:cytoplasm"/>
    <property type="evidence" value="ECO:0007669"/>
    <property type="project" value="TreeGrafter"/>
</dbReference>
<evidence type="ECO:0000256" key="3">
    <source>
        <dbReference type="ARBA" id="ARBA00022727"/>
    </source>
</evidence>
<keyword evidence="3 8" id="KW-0545">Nucleotide biosynthesis</keyword>
<evidence type="ECO:0000256" key="2">
    <source>
        <dbReference type="ARBA" id="ARBA00022679"/>
    </source>
</evidence>
<dbReference type="GO" id="GO:0006164">
    <property type="term" value="P:purine nucleotide biosynthetic process"/>
    <property type="evidence" value="ECO:0007669"/>
    <property type="project" value="TreeGrafter"/>
</dbReference>
<feature type="domain" description="Phosphoribosyltransferase" evidence="9">
    <location>
        <begin position="135"/>
        <end position="271"/>
    </location>
</feature>
<dbReference type="NCBIfam" id="NF005537">
    <property type="entry name" value="PRK07199.1"/>
    <property type="match status" value="1"/>
</dbReference>
<feature type="domain" description="Ribose-phosphate pyrophosphokinase N-terminal" evidence="10">
    <location>
        <begin position="5"/>
        <end position="114"/>
    </location>
</feature>
<dbReference type="GO" id="GO:0016301">
    <property type="term" value="F:kinase activity"/>
    <property type="evidence" value="ECO:0007669"/>
    <property type="project" value="UniProtKB-KW"/>
</dbReference>
<dbReference type="Gene3D" id="3.40.50.2020">
    <property type="match status" value="2"/>
</dbReference>
<evidence type="ECO:0000259" key="10">
    <source>
        <dbReference type="Pfam" id="PF13793"/>
    </source>
</evidence>
<dbReference type="Proteomes" id="UP000433101">
    <property type="component" value="Unassembled WGS sequence"/>
</dbReference>
<evidence type="ECO:0000259" key="9">
    <source>
        <dbReference type="Pfam" id="PF00156"/>
    </source>
</evidence>
<dbReference type="InterPro" id="IPR005946">
    <property type="entry name" value="Rib-P_diPkinase"/>
</dbReference>
<sequence length="294" mass="32534">MRPLLIDMREHGTLTSSLASAIGAQVGSIELRRFPDEETYLRYESSPKNRDVVLLCSMDRPDARFLPLLFAADTAKELGATSVGLVSPYLPYMRQDRRFHPGEAVTSACFARAIGRNVDWLVTVDPHLHRRKDLSEIFEIPACAVHIGPAIAAWLRESVSRPVLIGPDAESEQWVSAVAREASAPYLIMEKRRYGDRDVEVTGPDFKKWKDHTPVLLDDIVSTGQTMVETIGQLARSGMREPVCIAIHGVFAADAYRRLLEAGASRIVTSNTIPQESNAIDVTDFLASAIEAFT</sequence>